<reference evidence="2 3" key="1">
    <citation type="submission" date="2021-01" db="EMBL/GenBank/DDBJ databases">
        <title>Chryseolinea sp. Jin1 Genome sequencing and assembly.</title>
        <authorList>
            <person name="Kim I."/>
        </authorList>
    </citation>
    <scope>NUCLEOTIDE SEQUENCE [LARGE SCALE GENOMIC DNA]</scope>
    <source>
        <strain evidence="2 3">Jin1</strain>
    </source>
</reference>
<keyword evidence="1" id="KW-0732">Signal</keyword>
<organism evidence="2 3">
    <name type="scientific">Chryseolinea lacunae</name>
    <dbReference type="NCBI Taxonomy" id="2801331"/>
    <lineage>
        <taxon>Bacteria</taxon>
        <taxon>Pseudomonadati</taxon>
        <taxon>Bacteroidota</taxon>
        <taxon>Cytophagia</taxon>
        <taxon>Cytophagales</taxon>
        <taxon>Fulvivirgaceae</taxon>
        <taxon>Chryseolinea</taxon>
    </lineage>
</organism>
<feature type="chain" id="PRO_5046305954" evidence="1">
    <location>
        <begin position="23"/>
        <end position="122"/>
    </location>
</feature>
<evidence type="ECO:0000313" key="3">
    <source>
        <dbReference type="Proteomes" id="UP000613030"/>
    </source>
</evidence>
<dbReference type="Proteomes" id="UP000613030">
    <property type="component" value="Unassembled WGS sequence"/>
</dbReference>
<sequence length="122" mass="13420">MKAVKVLFLALVMVAAMNVANAGDKSTCVSVLSIKRDIFYFKVANNLTGAAIEVYSSTGELIYNDTITHHKTLIDFYFEQPGTFTIKIIKGSHTESFNYEKTSPSPYQDAAEGAEHHVIVGK</sequence>
<feature type="signal peptide" evidence="1">
    <location>
        <begin position="1"/>
        <end position="22"/>
    </location>
</feature>
<evidence type="ECO:0000256" key="1">
    <source>
        <dbReference type="SAM" id="SignalP"/>
    </source>
</evidence>
<protein>
    <submittedName>
        <fullName evidence="2">Uncharacterized protein</fullName>
    </submittedName>
</protein>
<keyword evidence="3" id="KW-1185">Reference proteome</keyword>
<comment type="caution">
    <text evidence="2">The sequence shown here is derived from an EMBL/GenBank/DDBJ whole genome shotgun (WGS) entry which is preliminary data.</text>
</comment>
<name>A0ABS1KLA8_9BACT</name>
<accession>A0ABS1KLA8</accession>
<proteinExistence type="predicted"/>
<gene>
    <name evidence="2" type="ORF">JI741_03405</name>
</gene>
<evidence type="ECO:0000313" key="2">
    <source>
        <dbReference type="EMBL" id="MBL0740246.1"/>
    </source>
</evidence>
<dbReference type="EMBL" id="JAERRB010000001">
    <property type="protein sequence ID" value="MBL0740246.1"/>
    <property type="molecule type" value="Genomic_DNA"/>
</dbReference>
<dbReference type="RefSeq" id="WP_202007378.1">
    <property type="nucleotide sequence ID" value="NZ_JAERRB010000001.1"/>
</dbReference>